<dbReference type="InterPro" id="IPR012134">
    <property type="entry name" value="Glu-5-SA_DH"/>
</dbReference>
<accession>A0A0C1TRU7</accession>
<evidence type="ECO:0000259" key="9">
    <source>
        <dbReference type="Pfam" id="PF00171"/>
    </source>
</evidence>
<protein>
    <recommendedName>
        <fullName evidence="8">Gamma-glutamyl phosphate reductase</fullName>
        <shortName evidence="8">GPR</shortName>
        <ecNumber evidence="8">1.2.1.41</ecNumber>
    </recommendedName>
    <alternativeName>
        <fullName evidence="8">Glutamate-5-semialdehyde dehydrogenase</fullName>
    </alternativeName>
    <alternativeName>
        <fullName evidence="8">Glutamyl-gamma-semialdehyde dehydrogenase</fullName>
        <shortName evidence="8">GSA dehydrogenase</shortName>
    </alternativeName>
</protein>
<evidence type="ECO:0000256" key="2">
    <source>
        <dbReference type="ARBA" id="ARBA00022490"/>
    </source>
</evidence>
<dbReference type="InterPro" id="IPR000965">
    <property type="entry name" value="GPR_dom"/>
</dbReference>
<dbReference type="Gene3D" id="3.40.309.10">
    <property type="entry name" value="Aldehyde Dehydrogenase, Chain A, domain 2"/>
    <property type="match status" value="1"/>
</dbReference>
<dbReference type="Pfam" id="PF00171">
    <property type="entry name" value="Aldedh"/>
    <property type="match status" value="1"/>
</dbReference>
<dbReference type="InterPro" id="IPR020593">
    <property type="entry name" value="G-glutamylP_reductase_CS"/>
</dbReference>
<comment type="caution">
    <text evidence="10">The sequence shown here is derived from an EMBL/GenBank/DDBJ whole genome shotgun (WGS) entry which is preliminary data.</text>
</comment>
<evidence type="ECO:0000256" key="4">
    <source>
        <dbReference type="ARBA" id="ARBA00022650"/>
    </source>
</evidence>
<comment type="subcellular location">
    <subcellularLocation>
        <location evidence="8">Cytoplasm</location>
    </subcellularLocation>
</comment>
<dbReference type="PROSITE" id="PS01223">
    <property type="entry name" value="PROA"/>
    <property type="match status" value="1"/>
</dbReference>
<keyword evidence="6 8" id="KW-0560">Oxidoreductase</keyword>
<dbReference type="AlphaFoldDB" id="A0A0C1TRU7"/>
<dbReference type="InterPro" id="IPR016162">
    <property type="entry name" value="Ald_DH_N"/>
</dbReference>
<evidence type="ECO:0000256" key="8">
    <source>
        <dbReference type="HAMAP-Rule" id="MF_00412"/>
    </source>
</evidence>
<gene>
    <name evidence="8 10" type="primary">proA</name>
    <name evidence="10" type="ORF">SE37_13225</name>
</gene>
<evidence type="ECO:0000256" key="6">
    <source>
        <dbReference type="ARBA" id="ARBA00023002"/>
    </source>
</evidence>
<keyword evidence="11" id="KW-1185">Reference proteome</keyword>
<dbReference type="InterPro" id="IPR016163">
    <property type="entry name" value="Ald_DH_C"/>
</dbReference>
<dbReference type="GO" id="GO:0050661">
    <property type="term" value="F:NADP binding"/>
    <property type="evidence" value="ECO:0007669"/>
    <property type="project" value="InterPro"/>
</dbReference>
<dbReference type="NCBIfam" id="TIGR00407">
    <property type="entry name" value="proA"/>
    <property type="match status" value="1"/>
</dbReference>
<evidence type="ECO:0000313" key="10">
    <source>
        <dbReference type="EMBL" id="KIE43524.1"/>
    </source>
</evidence>
<proteinExistence type="inferred from homology"/>
<dbReference type="SUPFAM" id="SSF53720">
    <property type="entry name" value="ALDH-like"/>
    <property type="match status" value="1"/>
</dbReference>
<dbReference type="PIRSF" id="PIRSF000151">
    <property type="entry name" value="GPR"/>
    <property type="match status" value="1"/>
</dbReference>
<keyword evidence="4 8" id="KW-0641">Proline biosynthesis</keyword>
<feature type="domain" description="Aldehyde dehydrogenase" evidence="9">
    <location>
        <begin position="6"/>
        <end position="306"/>
    </location>
</feature>
<dbReference type="FunFam" id="3.40.309.10:FF:000006">
    <property type="entry name" value="Gamma-glutamyl phosphate reductase"/>
    <property type="match status" value="1"/>
</dbReference>
<dbReference type="InterPro" id="IPR016161">
    <property type="entry name" value="Ald_DH/histidinol_DH"/>
</dbReference>
<evidence type="ECO:0000256" key="1">
    <source>
        <dbReference type="ARBA" id="ARBA00004985"/>
    </source>
</evidence>
<dbReference type="InterPro" id="IPR015590">
    <property type="entry name" value="Aldehyde_DH_dom"/>
</dbReference>
<evidence type="ECO:0000256" key="3">
    <source>
        <dbReference type="ARBA" id="ARBA00022605"/>
    </source>
</evidence>
<dbReference type="GO" id="GO:0005737">
    <property type="term" value="C:cytoplasm"/>
    <property type="evidence" value="ECO:0007669"/>
    <property type="project" value="UniProtKB-SubCell"/>
</dbReference>
<reference evidence="10 11" key="1">
    <citation type="submission" date="2015-01" db="EMBL/GenBank/DDBJ databases">
        <title>Genome sequence of the anaerobic bacterium Geobacter soli GSS01, a dissimilatory Fe(III) reducer from soil.</title>
        <authorList>
            <person name="Yang G."/>
            <person name="Zhou S."/>
        </authorList>
    </citation>
    <scope>NUCLEOTIDE SEQUENCE [LARGE SCALE GENOMIC DNA]</scope>
    <source>
        <strain evidence="10 11">GSS01</strain>
    </source>
</reference>
<comment type="catalytic activity">
    <reaction evidence="7 8">
        <text>L-glutamate 5-semialdehyde + phosphate + NADP(+) = L-glutamyl 5-phosphate + NADPH + H(+)</text>
        <dbReference type="Rhea" id="RHEA:19541"/>
        <dbReference type="ChEBI" id="CHEBI:15378"/>
        <dbReference type="ChEBI" id="CHEBI:43474"/>
        <dbReference type="ChEBI" id="CHEBI:57783"/>
        <dbReference type="ChEBI" id="CHEBI:58066"/>
        <dbReference type="ChEBI" id="CHEBI:58274"/>
        <dbReference type="ChEBI" id="CHEBI:58349"/>
        <dbReference type="EC" id="1.2.1.41"/>
    </reaction>
</comment>
<keyword evidence="2 8" id="KW-0963">Cytoplasm</keyword>
<dbReference type="HAMAP" id="MF_00412">
    <property type="entry name" value="ProA"/>
    <property type="match status" value="1"/>
</dbReference>
<comment type="similarity">
    <text evidence="8">Belongs to the gamma-glutamyl phosphate reductase family.</text>
</comment>
<dbReference type="Gene3D" id="3.40.605.10">
    <property type="entry name" value="Aldehyde Dehydrogenase, Chain A, domain 1"/>
    <property type="match status" value="1"/>
</dbReference>
<name>A0A0C1TRU7_9BACT</name>
<comment type="function">
    <text evidence="8">Catalyzes the NADPH-dependent reduction of L-glutamate 5-phosphate into L-glutamate 5-semialdehyde and phosphate. The product spontaneously undergoes cyclization to form 1-pyrroline-5-carboxylate.</text>
</comment>
<dbReference type="GO" id="GO:0055129">
    <property type="term" value="P:L-proline biosynthetic process"/>
    <property type="evidence" value="ECO:0007669"/>
    <property type="project" value="UniProtKB-UniRule"/>
</dbReference>
<dbReference type="Proteomes" id="UP000031433">
    <property type="component" value="Unassembled WGS sequence"/>
</dbReference>
<evidence type="ECO:0000313" key="11">
    <source>
        <dbReference type="Proteomes" id="UP000031433"/>
    </source>
</evidence>
<comment type="pathway">
    <text evidence="1 8">Amino-acid biosynthesis; L-proline biosynthesis; L-glutamate 5-semialdehyde from L-glutamate: step 2/2.</text>
</comment>
<dbReference type="CDD" id="cd07079">
    <property type="entry name" value="ALDH_F18-19_ProA-GPR"/>
    <property type="match status" value="1"/>
</dbReference>
<dbReference type="NCBIfam" id="NF001221">
    <property type="entry name" value="PRK00197.1"/>
    <property type="match status" value="1"/>
</dbReference>
<dbReference type="PANTHER" id="PTHR11063:SF8">
    <property type="entry name" value="DELTA-1-PYRROLINE-5-CARBOXYLATE SYNTHASE"/>
    <property type="match status" value="1"/>
</dbReference>
<keyword evidence="5 8" id="KW-0521">NADP</keyword>
<dbReference type="RefSeq" id="WP_039647072.1">
    <property type="nucleotide sequence ID" value="NZ_JXBL01000001.1"/>
</dbReference>
<dbReference type="UniPathway" id="UPA00098">
    <property type="reaction ID" value="UER00360"/>
</dbReference>
<keyword evidence="3 8" id="KW-0028">Amino-acid biosynthesis</keyword>
<sequence>MSIAEKIRNIAADARQAAIAMAKLSAPAKNGLLLAMAGSLVRNTVQLMEENRKDLEAGEAKGLSAAMLDRLMLNEARIKAMADGLREVAALPDPVGEVTRMWTRPNGLRVGKMRIPLGVIGIIYEARPNVTADAAALCLKSGNSVILRGGSEAIHSNLAIARILGEELNRAGIPGAALSVVPFPEREGVLEMLKQEEFIDLIIPRGGESLIRFVVENSRIPVIKHYKGVCHVFVDADADFDMAEKIIVNGKVQRPGVCNALETLLVHKDIAETFIPRIAESLTELKVELRGDDCVRQFAPQAQKATEDDWHAEYLELILAVRVVDDLDEAVAHINRYGSLHTEAIVTCDYHNAQRFIREVNSSTVLVNASTRFADGNQLGLGAEIGISTTKLHSFGPMGLEDLTTTKFIVYGDGQVRQ</sequence>
<evidence type="ECO:0000256" key="5">
    <source>
        <dbReference type="ARBA" id="ARBA00022857"/>
    </source>
</evidence>
<dbReference type="EMBL" id="JXBL01000001">
    <property type="protein sequence ID" value="KIE43524.1"/>
    <property type="molecule type" value="Genomic_DNA"/>
</dbReference>
<organism evidence="10 11">
    <name type="scientific">Geobacter soli</name>
    <dbReference type="NCBI Taxonomy" id="1510391"/>
    <lineage>
        <taxon>Bacteria</taxon>
        <taxon>Pseudomonadati</taxon>
        <taxon>Thermodesulfobacteriota</taxon>
        <taxon>Desulfuromonadia</taxon>
        <taxon>Geobacterales</taxon>
        <taxon>Geobacteraceae</taxon>
        <taxon>Geobacter</taxon>
    </lineage>
</organism>
<dbReference type="EC" id="1.2.1.41" evidence="8"/>
<dbReference type="GO" id="GO:0004350">
    <property type="term" value="F:glutamate-5-semialdehyde dehydrogenase activity"/>
    <property type="evidence" value="ECO:0007669"/>
    <property type="project" value="UniProtKB-UniRule"/>
</dbReference>
<dbReference type="PANTHER" id="PTHR11063">
    <property type="entry name" value="GLUTAMATE SEMIALDEHYDE DEHYDROGENASE"/>
    <property type="match status" value="1"/>
</dbReference>
<evidence type="ECO:0000256" key="7">
    <source>
        <dbReference type="ARBA" id="ARBA00049024"/>
    </source>
</evidence>